<keyword evidence="6" id="KW-0791">Threonine biosynthesis</keyword>
<comment type="similarity">
    <text evidence="7">Belongs to the homoserine dehydrogenase family.</text>
</comment>
<dbReference type="InterPro" id="IPR019811">
    <property type="entry name" value="HDH_CS"/>
</dbReference>
<dbReference type="InterPro" id="IPR022340">
    <property type="entry name" value="GPCR_GCR1_put"/>
</dbReference>
<comment type="pathway">
    <text evidence="6">Amino-acid biosynthesis; L-methionine biosynthesis via de novo pathway; L-homoserine from L-aspartate: step 3/3.</text>
</comment>
<evidence type="ECO:0000256" key="1">
    <source>
        <dbReference type="ARBA" id="ARBA00022857"/>
    </source>
</evidence>
<comment type="pathway">
    <text evidence="6">Amino-acid biosynthesis; L-threonine biosynthesis; L-threonine from L-aspartate: step 3/5.</text>
</comment>
<keyword evidence="11" id="KW-1185">Reference proteome</keyword>
<keyword evidence="5" id="KW-0807">Transducer</keyword>
<protein>
    <recommendedName>
        <fullName evidence="6">Homoserine dehydrogenase</fullName>
        <ecNumber evidence="6">1.1.1.3</ecNumber>
    </recommendedName>
</protein>
<proteinExistence type="inferred from homology"/>
<keyword evidence="2 6" id="KW-0560">Oxidoreductase</keyword>
<dbReference type="EMBL" id="JAUIZM010000008">
    <property type="protein sequence ID" value="KAK1370251.1"/>
    <property type="molecule type" value="Genomic_DNA"/>
</dbReference>
<dbReference type="GO" id="GO:0004412">
    <property type="term" value="F:homoserine dehydrogenase activity"/>
    <property type="evidence" value="ECO:0007669"/>
    <property type="project" value="UniProtKB-EC"/>
</dbReference>
<dbReference type="PRINTS" id="PR02000">
    <property type="entry name" value="GCR1PLANT"/>
</dbReference>
<dbReference type="GO" id="GO:0004930">
    <property type="term" value="F:G protein-coupled receptor activity"/>
    <property type="evidence" value="ECO:0007669"/>
    <property type="project" value="UniProtKB-KW"/>
</dbReference>
<dbReference type="InterPro" id="IPR011147">
    <property type="entry name" value="Bifunc_Aspkin/hSer_DH"/>
</dbReference>
<evidence type="ECO:0000313" key="11">
    <source>
        <dbReference type="Proteomes" id="UP001237642"/>
    </source>
</evidence>
<dbReference type="GO" id="GO:0009088">
    <property type="term" value="P:threonine biosynthetic process"/>
    <property type="evidence" value="ECO:0007669"/>
    <property type="project" value="UniProtKB-KW"/>
</dbReference>
<evidence type="ECO:0000256" key="8">
    <source>
        <dbReference type="SAM" id="Phobius"/>
    </source>
</evidence>
<feature type="transmembrane region" description="Helical" evidence="8">
    <location>
        <begin position="12"/>
        <end position="29"/>
    </location>
</feature>
<keyword evidence="8" id="KW-0472">Membrane</keyword>
<keyword evidence="3" id="KW-0297">G-protein coupled receptor</keyword>
<comment type="caution">
    <text evidence="10">The sequence shown here is derived from an EMBL/GenBank/DDBJ whole genome shotgun (WGS) entry which is preliminary data.</text>
</comment>
<comment type="catalytic activity">
    <reaction evidence="6">
        <text>L-homoserine + NADP(+) = L-aspartate 4-semialdehyde + NADPH + H(+)</text>
        <dbReference type="Rhea" id="RHEA:15761"/>
        <dbReference type="ChEBI" id="CHEBI:15378"/>
        <dbReference type="ChEBI" id="CHEBI:57476"/>
        <dbReference type="ChEBI" id="CHEBI:57783"/>
        <dbReference type="ChEBI" id="CHEBI:58349"/>
        <dbReference type="ChEBI" id="CHEBI:537519"/>
        <dbReference type="EC" id="1.1.1.3"/>
    </reaction>
</comment>
<accession>A0AAD8HN81</accession>
<dbReference type="Pfam" id="PF00742">
    <property type="entry name" value="Homoserine_dh"/>
    <property type="match status" value="1"/>
</dbReference>
<dbReference type="SUPFAM" id="SSF55347">
    <property type="entry name" value="Glyceraldehyde-3-phosphate dehydrogenase-like, C-terminal domain"/>
    <property type="match status" value="1"/>
</dbReference>
<dbReference type="AlphaFoldDB" id="A0AAD8HN81"/>
<evidence type="ECO:0000256" key="5">
    <source>
        <dbReference type="ARBA" id="ARBA00023224"/>
    </source>
</evidence>
<reference evidence="10" key="1">
    <citation type="submission" date="2023-02" db="EMBL/GenBank/DDBJ databases">
        <title>Genome of toxic invasive species Heracleum sosnowskyi carries increased number of genes despite the absence of recent whole-genome duplications.</title>
        <authorList>
            <person name="Schelkunov M."/>
            <person name="Shtratnikova V."/>
            <person name="Makarenko M."/>
            <person name="Klepikova A."/>
            <person name="Omelchenko D."/>
            <person name="Novikova G."/>
            <person name="Obukhova E."/>
            <person name="Bogdanov V."/>
            <person name="Penin A."/>
            <person name="Logacheva M."/>
        </authorList>
    </citation>
    <scope>NUCLEOTIDE SEQUENCE</scope>
    <source>
        <strain evidence="10">Hsosn_3</strain>
        <tissue evidence="10">Leaf</tissue>
    </source>
</reference>
<reference evidence="10" key="2">
    <citation type="submission" date="2023-05" db="EMBL/GenBank/DDBJ databases">
        <authorList>
            <person name="Schelkunov M.I."/>
        </authorList>
    </citation>
    <scope>NUCLEOTIDE SEQUENCE</scope>
    <source>
        <strain evidence="10">Hsosn_3</strain>
        <tissue evidence="10">Leaf</tissue>
    </source>
</reference>
<dbReference type="PANTHER" id="PTHR43070:SF5">
    <property type="entry name" value="HOMOSERINE DEHYDROGENASE"/>
    <property type="match status" value="1"/>
</dbReference>
<keyword evidence="8" id="KW-0812">Transmembrane</keyword>
<dbReference type="GO" id="GO:0009086">
    <property type="term" value="P:methionine biosynthetic process"/>
    <property type="evidence" value="ECO:0007669"/>
    <property type="project" value="UniProtKB-KW"/>
</dbReference>
<dbReference type="PROSITE" id="PS01042">
    <property type="entry name" value="HOMOSER_DHGENASE"/>
    <property type="match status" value="1"/>
</dbReference>
<sequence length="220" mass="24861">MNAVVHFVTFYAPLWGAIIFNGIAYFQVIRMPNNAARVCKLNLFSISPVLGLEYFSFQMWRTFCGSAKAARPQLSDIEFSDVSCEVVSEAKEAGYTEPDPRDDLAGTDVVRKVIILARESGLKLELSDIPVQSLVPEPLRLLHQPRNFCNTYHNFCYGFHGHDTDAPVEVLEMLVYIPMSFIMYAQSYNELSKFLAPRMYIGHGIIILEEVQFVHAAGLE</sequence>
<evidence type="ECO:0000256" key="3">
    <source>
        <dbReference type="ARBA" id="ARBA00023040"/>
    </source>
</evidence>
<evidence type="ECO:0000313" key="10">
    <source>
        <dbReference type="EMBL" id="KAK1370251.1"/>
    </source>
</evidence>
<dbReference type="InterPro" id="IPR001342">
    <property type="entry name" value="HDH_cat"/>
</dbReference>
<organism evidence="10 11">
    <name type="scientific">Heracleum sosnowskyi</name>
    <dbReference type="NCBI Taxonomy" id="360622"/>
    <lineage>
        <taxon>Eukaryota</taxon>
        <taxon>Viridiplantae</taxon>
        <taxon>Streptophyta</taxon>
        <taxon>Embryophyta</taxon>
        <taxon>Tracheophyta</taxon>
        <taxon>Spermatophyta</taxon>
        <taxon>Magnoliopsida</taxon>
        <taxon>eudicotyledons</taxon>
        <taxon>Gunneridae</taxon>
        <taxon>Pentapetalae</taxon>
        <taxon>asterids</taxon>
        <taxon>campanulids</taxon>
        <taxon>Apiales</taxon>
        <taxon>Apiaceae</taxon>
        <taxon>Apioideae</taxon>
        <taxon>apioid superclade</taxon>
        <taxon>Tordylieae</taxon>
        <taxon>Tordyliinae</taxon>
        <taxon>Heracleum</taxon>
    </lineage>
</organism>
<evidence type="ECO:0000256" key="6">
    <source>
        <dbReference type="RuleBase" id="RU000579"/>
    </source>
</evidence>
<feature type="domain" description="Homoserine dehydrogenase catalytic" evidence="9">
    <location>
        <begin position="85"/>
        <end position="135"/>
    </location>
</feature>
<dbReference type="Gene3D" id="3.30.360.10">
    <property type="entry name" value="Dihydrodipicolinate Reductase, domain 2"/>
    <property type="match status" value="1"/>
</dbReference>
<dbReference type="Proteomes" id="UP001237642">
    <property type="component" value="Unassembled WGS sequence"/>
</dbReference>
<evidence type="ECO:0000259" key="9">
    <source>
        <dbReference type="Pfam" id="PF00742"/>
    </source>
</evidence>
<dbReference type="PANTHER" id="PTHR43070">
    <property type="match status" value="1"/>
</dbReference>
<dbReference type="GO" id="GO:0009090">
    <property type="term" value="P:homoserine biosynthetic process"/>
    <property type="evidence" value="ECO:0007669"/>
    <property type="project" value="TreeGrafter"/>
</dbReference>
<evidence type="ECO:0000256" key="7">
    <source>
        <dbReference type="RuleBase" id="RU004171"/>
    </source>
</evidence>
<name>A0AAD8HN81_9APIA</name>
<keyword evidence="6" id="KW-0486">Methionine biosynthesis</keyword>
<dbReference type="EC" id="1.1.1.3" evidence="6"/>
<evidence type="ECO:0000256" key="4">
    <source>
        <dbReference type="ARBA" id="ARBA00023170"/>
    </source>
</evidence>
<keyword evidence="4" id="KW-0675">Receptor</keyword>
<keyword evidence="8" id="KW-1133">Transmembrane helix</keyword>
<gene>
    <name evidence="10" type="ORF">POM88_036343</name>
</gene>
<keyword evidence="1 6" id="KW-0521">NADP</keyword>
<keyword evidence="6" id="KW-0028">Amino-acid biosynthesis</keyword>
<evidence type="ECO:0000256" key="2">
    <source>
        <dbReference type="ARBA" id="ARBA00023002"/>
    </source>
</evidence>